<evidence type="ECO:0000313" key="4">
    <source>
        <dbReference type="Proteomes" id="UP000298517"/>
    </source>
</evidence>
<comment type="similarity">
    <text evidence="1">Belongs to the CutC family.</text>
</comment>
<organism evidence="3 4">
    <name type="scientific">Gramella jeungdoensis</name>
    <dbReference type="NCBI Taxonomy" id="708091"/>
    <lineage>
        <taxon>Bacteria</taxon>
        <taxon>Pseudomonadati</taxon>
        <taxon>Bacteroidota</taxon>
        <taxon>Flavobacteriia</taxon>
        <taxon>Flavobacteriales</taxon>
        <taxon>Flavobacteriaceae</taxon>
        <taxon>Christiangramia</taxon>
    </lineage>
</organism>
<dbReference type="SUPFAM" id="SSF110395">
    <property type="entry name" value="CutC-like"/>
    <property type="match status" value="1"/>
</dbReference>
<name>A0A4Y8AX91_9FLAO</name>
<gene>
    <name evidence="3" type="ORF">E2488_02045</name>
</gene>
<evidence type="ECO:0000256" key="2">
    <source>
        <dbReference type="ARBA" id="ARBA00019014"/>
    </source>
</evidence>
<dbReference type="RefSeq" id="WP_134246663.1">
    <property type="nucleotide sequence ID" value="NZ_SNQI01000001.1"/>
</dbReference>
<dbReference type="InterPro" id="IPR036822">
    <property type="entry name" value="CutC-like_dom_sf"/>
</dbReference>
<dbReference type="OrthoDB" id="9815677at2"/>
<reference evidence="3 4" key="1">
    <citation type="journal article" date="2011" name="J. Microbiol.">
        <title>Gramella jeungdoensis sp. nov., isolated from a solar saltern in Korea.</title>
        <authorList>
            <person name="Joung Y."/>
            <person name="Kim H."/>
            <person name="Jang T."/>
            <person name="Ahn T.S."/>
            <person name="Joh K."/>
        </authorList>
    </citation>
    <scope>NUCLEOTIDE SEQUENCE [LARGE SCALE GENOMIC DNA]</scope>
    <source>
        <strain evidence="3 4">KCTC 23123</strain>
    </source>
</reference>
<dbReference type="AlphaFoldDB" id="A0A4Y8AX91"/>
<dbReference type="Proteomes" id="UP000298517">
    <property type="component" value="Unassembled WGS sequence"/>
</dbReference>
<dbReference type="GO" id="GO:0005507">
    <property type="term" value="F:copper ion binding"/>
    <property type="evidence" value="ECO:0007669"/>
    <property type="project" value="TreeGrafter"/>
</dbReference>
<dbReference type="Pfam" id="PF03932">
    <property type="entry name" value="CutC"/>
    <property type="match status" value="1"/>
</dbReference>
<evidence type="ECO:0000313" key="3">
    <source>
        <dbReference type="EMBL" id="TEW76652.1"/>
    </source>
</evidence>
<keyword evidence="4" id="KW-1185">Reference proteome</keyword>
<protein>
    <recommendedName>
        <fullName evidence="2">Copper homeostasis protein cutC homolog</fullName>
    </recommendedName>
</protein>
<dbReference type="Gene3D" id="3.20.20.380">
    <property type="entry name" value="Copper homeostasis (CutC) domain"/>
    <property type="match status" value="1"/>
</dbReference>
<dbReference type="PANTHER" id="PTHR12598">
    <property type="entry name" value="COPPER HOMEOSTASIS PROTEIN CUTC"/>
    <property type="match status" value="1"/>
</dbReference>
<sequence length="191" mass="21002">MNIEICINSLEGAIIAQKYGAKRVELCSALSVGGLTPSYGLIKQCAQKKIVDVHVIIRPKEGGFVYNFNDIELMKIDILEAKRAGAIGVVFGVLTVDNTVSNYNAILVEFAKSLNLEVTFHRAFDFLTDYKSGIEKLIEIGFDRVLTSSTKPTAIEGIEVITSLQRFFGDKIQIMAGSGKWCEPKKCFAIS</sequence>
<dbReference type="EMBL" id="SNQI01000001">
    <property type="protein sequence ID" value="TEW76652.1"/>
    <property type="molecule type" value="Genomic_DNA"/>
</dbReference>
<accession>A0A4Y8AX91</accession>
<comment type="caution">
    <text evidence="3">The sequence shown here is derived from an EMBL/GenBank/DDBJ whole genome shotgun (WGS) entry which is preliminary data.</text>
</comment>
<proteinExistence type="inferred from homology"/>
<dbReference type="InterPro" id="IPR005627">
    <property type="entry name" value="CutC-like"/>
</dbReference>
<dbReference type="PANTHER" id="PTHR12598:SF0">
    <property type="entry name" value="COPPER HOMEOSTASIS PROTEIN CUTC HOMOLOG"/>
    <property type="match status" value="1"/>
</dbReference>
<evidence type="ECO:0000256" key="1">
    <source>
        <dbReference type="ARBA" id="ARBA00007768"/>
    </source>
</evidence>